<name>A0ABS8DTI9_9GAMM</name>
<organism evidence="9 10">
    <name type="scientific">Vreelandella malpeensis</name>
    <dbReference type="NCBI Taxonomy" id="1172368"/>
    <lineage>
        <taxon>Bacteria</taxon>
        <taxon>Pseudomonadati</taxon>
        <taxon>Pseudomonadota</taxon>
        <taxon>Gammaproteobacteria</taxon>
        <taxon>Oceanospirillales</taxon>
        <taxon>Halomonadaceae</taxon>
        <taxon>Vreelandella</taxon>
    </lineage>
</organism>
<comment type="subunit">
    <text evidence="7">The complex comprises the extracytoplasmic solute receptor protein and the two transmembrane proteins.</text>
</comment>
<keyword evidence="10" id="KW-1185">Reference proteome</keyword>
<evidence type="ECO:0000313" key="10">
    <source>
        <dbReference type="Proteomes" id="UP001319882"/>
    </source>
</evidence>
<dbReference type="EMBL" id="WHVL01000003">
    <property type="protein sequence ID" value="MCB8889363.1"/>
    <property type="molecule type" value="Genomic_DNA"/>
</dbReference>
<feature type="transmembrane region" description="Helical" evidence="7">
    <location>
        <begin position="58"/>
        <end position="80"/>
    </location>
</feature>
<feature type="transmembrane region" description="Helical" evidence="7">
    <location>
        <begin position="145"/>
        <end position="170"/>
    </location>
</feature>
<evidence type="ECO:0000313" key="9">
    <source>
        <dbReference type="EMBL" id="MCB8889363.1"/>
    </source>
</evidence>
<feature type="domain" description="TRAP C4-dicarboxylate transport system permease DctM subunit" evidence="8">
    <location>
        <begin position="8"/>
        <end position="455"/>
    </location>
</feature>
<feature type="transmembrane region" description="Helical" evidence="7">
    <location>
        <begin position="392"/>
        <end position="418"/>
    </location>
</feature>
<feature type="transmembrane region" description="Helical" evidence="7">
    <location>
        <begin position="308"/>
        <end position="329"/>
    </location>
</feature>
<evidence type="ECO:0000259" key="8">
    <source>
        <dbReference type="Pfam" id="PF06808"/>
    </source>
</evidence>
<dbReference type="NCBIfam" id="TIGR00786">
    <property type="entry name" value="dctM"/>
    <property type="match status" value="1"/>
</dbReference>
<keyword evidence="4 7" id="KW-0812">Transmembrane</keyword>
<feature type="transmembrane region" description="Helical" evidence="7">
    <location>
        <begin position="253"/>
        <end position="272"/>
    </location>
</feature>
<feature type="transmembrane region" description="Helical" evidence="7">
    <location>
        <begin position="100"/>
        <end position="133"/>
    </location>
</feature>
<evidence type="ECO:0000256" key="4">
    <source>
        <dbReference type="ARBA" id="ARBA00022692"/>
    </source>
</evidence>
<dbReference type="PANTHER" id="PTHR33362:SF7">
    <property type="entry name" value="SLL1103 PROTEIN"/>
    <property type="match status" value="1"/>
</dbReference>
<keyword evidence="3 7" id="KW-0997">Cell inner membrane</keyword>
<dbReference type="RefSeq" id="WP_227390138.1">
    <property type="nucleotide sequence ID" value="NZ_JBHSCJ010000004.1"/>
</dbReference>
<comment type="caution">
    <text evidence="9">The sequence shown here is derived from an EMBL/GenBank/DDBJ whole genome shotgun (WGS) entry which is preliminary data.</text>
</comment>
<keyword evidence="6 7" id="KW-0472">Membrane</keyword>
<dbReference type="InterPro" id="IPR010656">
    <property type="entry name" value="DctM"/>
</dbReference>
<keyword evidence="2" id="KW-1003">Cell membrane</keyword>
<protein>
    <recommendedName>
        <fullName evidence="7">TRAP transporter large permease protein</fullName>
    </recommendedName>
</protein>
<dbReference type="Pfam" id="PF06808">
    <property type="entry name" value="DctM"/>
    <property type="match status" value="1"/>
</dbReference>
<feature type="transmembrane region" description="Helical" evidence="7">
    <location>
        <begin position="198"/>
        <end position="223"/>
    </location>
</feature>
<keyword evidence="5 7" id="KW-1133">Transmembrane helix</keyword>
<feature type="transmembrane region" description="Helical" evidence="7">
    <location>
        <begin position="278"/>
        <end position="296"/>
    </location>
</feature>
<comment type="function">
    <text evidence="7">Part of the tripartite ATP-independent periplasmic (TRAP) transport system.</text>
</comment>
<accession>A0ABS8DTI9</accession>
<sequence>MPLVLFAAVCGVLMLGYPVALSLAGTALAFAGVGLLLQHLGVAVPFEARMMGAMPNRLYGIMTNETLLAVPLFVLMGVLLEKSRVAETLLDAMAMAFGSLRGGLGLSVVIVGMLLAASTGIVGATVVTMGLLSLPTMLKRGYSPALATGTICATGTLGQIIPPSIALVLLGDVLSNAYQQAQLSMGVWSPKTLSIGDLFIGALVPGLLLVVAYIVYLLVLAWLKPSSAPAVDREALKAELGHKGSIWPLMLKGLVPPVLLIVAVLGSILGGFATPTEASAVGAFGALCLAAASRRLSFTMLKETLYSTAQVTSMVFLILIGAALFSLVFRAYGGEELVTHLFDSMPGGVVGATIIVMLVIFLLGFILDFIEITFVVVPIVGPVLLAMGLDPIWLGIMIAVNLQTSFLTPPFGFALFYLRGVTPPSVTTSTIYKGVIPFILIQLCMLLALALFPGIATWLPSVM</sequence>
<comment type="subcellular location">
    <subcellularLocation>
        <location evidence="1 7">Cell inner membrane</location>
        <topology evidence="1 7">Multi-pass membrane protein</topology>
    </subcellularLocation>
</comment>
<dbReference type="Proteomes" id="UP001319882">
    <property type="component" value="Unassembled WGS sequence"/>
</dbReference>
<comment type="caution">
    <text evidence="7">Lacks conserved residue(s) required for the propagation of feature annotation.</text>
</comment>
<evidence type="ECO:0000256" key="2">
    <source>
        <dbReference type="ARBA" id="ARBA00022475"/>
    </source>
</evidence>
<feature type="transmembrane region" description="Helical" evidence="7">
    <location>
        <begin position="349"/>
        <end position="380"/>
    </location>
</feature>
<feature type="transmembrane region" description="Helical" evidence="7">
    <location>
        <begin position="438"/>
        <end position="459"/>
    </location>
</feature>
<keyword evidence="7" id="KW-0813">Transport</keyword>
<evidence type="ECO:0000256" key="6">
    <source>
        <dbReference type="ARBA" id="ARBA00023136"/>
    </source>
</evidence>
<dbReference type="InterPro" id="IPR004681">
    <property type="entry name" value="TRAP_DctM"/>
</dbReference>
<gene>
    <name evidence="9" type="ORF">GEV37_09590</name>
</gene>
<evidence type="ECO:0000256" key="7">
    <source>
        <dbReference type="RuleBase" id="RU369079"/>
    </source>
</evidence>
<proteinExistence type="inferred from homology"/>
<dbReference type="PANTHER" id="PTHR33362">
    <property type="entry name" value="SIALIC ACID TRAP TRANSPORTER PERMEASE PROTEIN SIAT-RELATED"/>
    <property type="match status" value="1"/>
</dbReference>
<evidence type="ECO:0000256" key="5">
    <source>
        <dbReference type="ARBA" id="ARBA00022989"/>
    </source>
</evidence>
<evidence type="ECO:0000256" key="1">
    <source>
        <dbReference type="ARBA" id="ARBA00004429"/>
    </source>
</evidence>
<reference evidence="9 10" key="1">
    <citation type="journal article" date="2021" name="Sci. Rep.">
        <title>Genome analysis of a halophilic bacterium Halomonas malpeensis YU-PRIM-29(T) reveals its exopolysaccharide and pigment producing capabilities.</title>
        <authorList>
            <person name="Athmika"/>
            <person name="Ghate S.D."/>
            <person name="Arun A.B."/>
            <person name="Rao S.S."/>
            <person name="Kumar S.T.A."/>
            <person name="Kandiyil M.K."/>
            <person name="Saptami K."/>
            <person name="Rekha P.D."/>
        </authorList>
    </citation>
    <scope>NUCLEOTIDE SEQUENCE [LARGE SCALE GENOMIC DNA]</scope>
    <source>
        <strain evidence="10">prim 29</strain>
    </source>
</reference>
<evidence type="ECO:0000256" key="3">
    <source>
        <dbReference type="ARBA" id="ARBA00022519"/>
    </source>
</evidence>
<comment type="similarity">
    <text evidence="7">Belongs to the TRAP transporter large permease family.</text>
</comment>